<name>A0A495WCJ8_9RHOO</name>
<evidence type="ECO:0000313" key="2">
    <source>
        <dbReference type="EMBL" id="RKT59366.1"/>
    </source>
</evidence>
<proteinExistence type="predicted"/>
<feature type="transmembrane region" description="Helical" evidence="1">
    <location>
        <begin position="12"/>
        <end position="35"/>
    </location>
</feature>
<reference evidence="2 3" key="1">
    <citation type="submission" date="2018-10" db="EMBL/GenBank/DDBJ databases">
        <title>Genomic Encyclopedia of Type Strains, Phase IV (KMG-IV): sequencing the most valuable type-strain genomes for metagenomic binning, comparative biology and taxonomic classification.</title>
        <authorList>
            <person name="Goeker M."/>
        </authorList>
    </citation>
    <scope>NUCLEOTIDE SEQUENCE [LARGE SCALE GENOMIC DNA]</scope>
    <source>
        <strain evidence="2 3">DSM 23841</strain>
    </source>
</reference>
<accession>A0A495WCJ8</accession>
<protein>
    <submittedName>
        <fullName evidence="2">Uncharacterized protein</fullName>
    </submittedName>
</protein>
<dbReference type="Proteomes" id="UP000270626">
    <property type="component" value="Unassembled WGS sequence"/>
</dbReference>
<gene>
    <name evidence="2" type="ORF">DFR40_1251</name>
</gene>
<keyword evidence="1" id="KW-0472">Membrane</keyword>
<keyword evidence="1" id="KW-1133">Transmembrane helix</keyword>
<organism evidence="2 3">
    <name type="scientific">Azonexus fungiphilus</name>
    <dbReference type="NCBI Taxonomy" id="146940"/>
    <lineage>
        <taxon>Bacteria</taxon>
        <taxon>Pseudomonadati</taxon>
        <taxon>Pseudomonadota</taxon>
        <taxon>Betaproteobacteria</taxon>
        <taxon>Rhodocyclales</taxon>
        <taxon>Azonexaceae</taxon>
        <taxon>Azonexus</taxon>
    </lineage>
</organism>
<evidence type="ECO:0000256" key="1">
    <source>
        <dbReference type="SAM" id="Phobius"/>
    </source>
</evidence>
<comment type="caution">
    <text evidence="2">The sequence shown here is derived from an EMBL/GenBank/DDBJ whole genome shotgun (WGS) entry which is preliminary data.</text>
</comment>
<feature type="transmembrane region" description="Helical" evidence="1">
    <location>
        <begin position="137"/>
        <end position="154"/>
    </location>
</feature>
<dbReference type="AlphaFoldDB" id="A0A495WCJ8"/>
<evidence type="ECO:0000313" key="3">
    <source>
        <dbReference type="Proteomes" id="UP000270626"/>
    </source>
</evidence>
<keyword evidence="3" id="KW-1185">Reference proteome</keyword>
<dbReference type="RefSeq" id="WP_121457615.1">
    <property type="nucleotide sequence ID" value="NZ_RBXP01000013.1"/>
</dbReference>
<dbReference type="EMBL" id="RBXP01000013">
    <property type="protein sequence ID" value="RKT59366.1"/>
    <property type="molecule type" value="Genomic_DNA"/>
</dbReference>
<dbReference type="OrthoDB" id="9180813at2"/>
<sequence>MGAPQHSERFSAIFSALMVFCVLVWLWGLGLFMLWPWQKGGAWLPDYPIAVRCADGQTCAVPVGQLAAARADGRVSSLLPAEESGETAYEMINVQWKTLPGGMQVKASAWNFQTTVRYRIDNETPVLVEYQEIGGKVFLYALLGALVSLALLYLNKRRQAAG</sequence>
<keyword evidence="1" id="KW-0812">Transmembrane</keyword>